<proteinExistence type="predicted"/>
<feature type="transmembrane region" description="Helical" evidence="1">
    <location>
        <begin position="6"/>
        <end position="23"/>
    </location>
</feature>
<protein>
    <submittedName>
        <fullName evidence="2">Uncharacterized protein</fullName>
    </submittedName>
</protein>
<organism evidence="2 3">
    <name type="scientific">Helicobacter brantae</name>
    <dbReference type="NCBI Taxonomy" id="375927"/>
    <lineage>
        <taxon>Bacteria</taxon>
        <taxon>Pseudomonadati</taxon>
        <taxon>Campylobacterota</taxon>
        <taxon>Epsilonproteobacteria</taxon>
        <taxon>Campylobacterales</taxon>
        <taxon>Helicobacteraceae</taxon>
        <taxon>Helicobacter</taxon>
    </lineage>
</organism>
<dbReference type="AlphaFoldDB" id="A0A3D8IW61"/>
<comment type="caution">
    <text evidence="2">The sequence shown here is derived from an EMBL/GenBank/DDBJ whole genome shotgun (WGS) entry which is preliminary data.</text>
</comment>
<dbReference type="RefSeq" id="WP_115570146.1">
    <property type="nucleotide sequence ID" value="NZ_NXLV01000021.1"/>
</dbReference>
<keyword evidence="1" id="KW-0472">Membrane</keyword>
<evidence type="ECO:0000313" key="3">
    <source>
        <dbReference type="Proteomes" id="UP000257045"/>
    </source>
</evidence>
<gene>
    <name evidence="2" type="ORF">CQA58_07775</name>
</gene>
<keyword evidence="3" id="KW-1185">Reference proteome</keyword>
<keyword evidence="1" id="KW-1133">Transmembrane helix</keyword>
<accession>A0A3D8IW61</accession>
<reference evidence="2 3" key="1">
    <citation type="submission" date="2018-04" db="EMBL/GenBank/DDBJ databases">
        <title>Novel Campyloabacter and Helicobacter Species and Strains.</title>
        <authorList>
            <person name="Mannion A.J."/>
            <person name="Shen Z."/>
            <person name="Fox J.G."/>
        </authorList>
    </citation>
    <scope>NUCLEOTIDE SEQUENCE [LARGE SCALE GENOMIC DNA]</scope>
    <source>
        <strain evidence="2 3">MIT 04-9366</strain>
    </source>
</reference>
<dbReference type="Proteomes" id="UP000257045">
    <property type="component" value="Unassembled WGS sequence"/>
</dbReference>
<evidence type="ECO:0000313" key="2">
    <source>
        <dbReference type="EMBL" id="RDU68864.1"/>
    </source>
</evidence>
<dbReference type="OrthoDB" id="9951838at2"/>
<dbReference type="EMBL" id="NXLV01000021">
    <property type="protein sequence ID" value="RDU68864.1"/>
    <property type="molecule type" value="Genomic_DNA"/>
</dbReference>
<evidence type="ECO:0000256" key="1">
    <source>
        <dbReference type="SAM" id="Phobius"/>
    </source>
</evidence>
<sequence length="94" mass="10958">MGLFCRFYVLLIFFCSNLWTYFIQDSNLLSHPIFDETQHSTQNSIRLEFAGNLSPKRRYINTNLIYAQPNRIFKLPARINFEIGGVFSLSPPPP</sequence>
<keyword evidence="1" id="KW-0812">Transmembrane</keyword>
<name>A0A3D8IW61_9HELI</name>